<proteinExistence type="inferred from homology"/>
<accession>A0ABU0LKJ6</accession>
<feature type="signal peptide" evidence="4">
    <location>
        <begin position="1"/>
        <end position="32"/>
    </location>
</feature>
<keyword evidence="3 4" id="KW-0732">Signal</keyword>
<name>A0ABU0LKJ6_9HYPH</name>
<sequence>MKTTRMKIPALLLAAGLLFPAIAFPGLGAAQAADVEKPNLTLGVGGKPLLYYLPLTLAERLGYFKDEGLNVEINDFGGGAKSLQALIGGSVDGVTGAFEHTIRMQQKKQDIRAVIDLGRYPGIVLAVRKSEADKIKTVADLKGKNIGVTAPGSSTHILVQYAFAKAGLKPDDASFIGVGGGASGVAAMQKGEIDAISHLDPVISKLDDLGLINVMIDTRTTEGTEKLFGGMNPAAVLYFKESFIEANPKTVQALTNAFYRTLKWLEKATPDEVAATVPEEYWLGDKALYIKAFNASRPSFSTNGNIDEASRKAALNLIATTDPTIDPASIDLSKTFDGSFLAKAKSP</sequence>
<comment type="subcellular location">
    <subcellularLocation>
        <location evidence="1">Periplasm</location>
    </subcellularLocation>
</comment>
<evidence type="ECO:0000313" key="5">
    <source>
        <dbReference type="EMBL" id="MDQ0509225.1"/>
    </source>
</evidence>
<evidence type="ECO:0000256" key="2">
    <source>
        <dbReference type="ARBA" id="ARBA00010742"/>
    </source>
</evidence>
<organism evidence="5 6">
    <name type="scientific">Ancylobacter amanitiformis</name>
    <dbReference type="NCBI Taxonomy" id="217069"/>
    <lineage>
        <taxon>Bacteria</taxon>
        <taxon>Pseudomonadati</taxon>
        <taxon>Pseudomonadota</taxon>
        <taxon>Alphaproteobacteria</taxon>
        <taxon>Hyphomicrobiales</taxon>
        <taxon>Xanthobacteraceae</taxon>
        <taxon>Ancylobacter</taxon>
    </lineage>
</organism>
<dbReference type="PANTHER" id="PTHR30024:SF47">
    <property type="entry name" value="TAURINE-BINDING PERIPLASMIC PROTEIN"/>
    <property type="match status" value="1"/>
</dbReference>
<evidence type="ECO:0000256" key="4">
    <source>
        <dbReference type="SAM" id="SignalP"/>
    </source>
</evidence>
<dbReference type="Gene3D" id="3.40.190.10">
    <property type="entry name" value="Periplasmic binding protein-like II"/>
    <property type="match status" value="2"/>
</dbReference>
<dbReference type="Proteomes" id="UP001235094">
    <property type="component" value="Unassembled WGS sequence"/>
</dbReference>
<feature type="chain" id="PRO_5045330768" evidence="4">
    <location>
        <begin position="33"/>
        <end position="347"/>
    </location>
</feature>
<keyword evidence="6" id="KW-1185">Reference proteome</keyword>
<dbReference type="PANTHER" id="PTHR30024">
    <property type="entry name" value="ALIPHATIC SULFONATES-BINDING PROTEIN-RELATED"/>
    <property type="match status" value="1"/>
</dbReference>
<comment type="caution">
    <text evidence="5">The sequence shown here is derived from an EMBL/GenBank/DDBJ whole genome shotgun (WGS) entry which is preliminary data.</text>
</comment>
<evidence type="ECO:0000313" key="6">
    <source>
        <dbReference type="Proteomes" id="UP001235094"/>
    </source>
</evidence>
<evidence type="ECO:0000256" key="3">
    <source>
        <dbReference type="ARBA" id="ARBA00022729"/>
    </source>
</evidence>
<dbReference type="RefSeq" id="WP_370876773.1">
    <property type="nucleotide sequence ID" value="NZ_JAUSVR010000001.1"/>
</dbReference>
<comment type="similarity">
    <text evidence="2">Belongs to the bacterial solute-binding protein SsuA/TauA family.</text>
</comment>
<gene>
    <name evidence="5" type="ORF">QOZ99_000102</name>
</gene>
<reference evidence="5 6" key="1">
    <citation type="submission" date="2023-07" db="EMBL/GenBank/DDBJ databases">
        <title>Genomic Encyclopedia of Type Strains, Phase IV (KMG-IV): sequencing the most valuable type-strain genomes for metagenomic binning, comparative biology and taxonomic classification.</title>
        <authorList>
            <person name="Goeker M."/>
        </authorList>
    </citation>
    <scope>NUCLEOTIDE SEQUENCE [LARGE SCALE GENOMIC DNA]</scope>
    <source>
        <strain evidence="5 6">DSM 15561</strain>
    </source>
</reference>
<protein>
    <submittedName>
        <fullName evidence="5">NitT/TauT family transport system substrate-binding protein</fullName>
    </submittedName>
</protein>
<dbReference type="Pfam" id="PF13379">
    <property type="entry name" value="NMT1_2"/>
    <property type="match status" value="1"/>
</dbReference>
<dbReference type="SUPFAM" id="SSF53850">
    <property type="entry name" value="Periplasmic binding protein-like II"/>
    <property type="match status" value="1"/>
</dbReference>
<dbReference type="EMBL" id="JAUSVR010000001">
    <property type="protein sequence ID" value="MDQ0509225.1"/>
    <property type="molecule type" value="Genomic_DNA"/>
</dbReference>
<evidence type="ECO:0000256" key="1">
    <source>
        <dbReference type="ARBA" id="ARBA00004418"/>
    </source>
</evidence>